<proteinExistence type="predicted"/>
<dbReference type="AlphaFoldDB" id="A0A0F9Q8Q1"/>
<dbReference type="InterPro" id="IPR012340">
    <property type="entry name" value="NA-bd_OB-fold"/>
</dbReference>
<protein>
    <recommendedName>
        <fullName evidence="3">NfeD-like C-terminal domain-containing protein</fullName>
    </recommendedName>
</protein>
<feature type="transmembrane region" description="Helical" evidence="1">
    <location>
        <begin position="12"/>
        <end position="33"/>
    </location>
</feature>
<evidence type="ECO:0000256" key="1">
    <source>
        <dbReference type="SAM" id="Phobius"/>
    </source>
</evidence>
<evidence type="ECO:0008006" key="3">
    <source>
        <dbReference type="Google" id="ProtNLM"/>
    </source>
</evidence>
<keyword evidence="1" id="KW-0472">Membrane</keyword>
<name>A0A0F9Q8Q1_9ZZZZ</name>
<gene>
    <name evidence="2" type="ORF">LCGC14_1044930</name>
</gene>
<reference evidence="2" key="1">
    <citation type="journal article" date="2015" name="Nature">
        <title>Complex archaea that bridge the gap between prokaryotes and eukaryotes.</title>
        <authorList>
            <person name="Spang A."/>
            <person name="Saw J.H."/>
            <person name="Jorgensen S.L."/>
            <person name="Zaremba-Niedzwiedzka K."/>
            <person name="Martijn J."/>
            <person name="Lind A.E."/>
            <person name="van Eijk R."/>
            <person name="Schleper C."/>
            <person name="Guy L."/>
            <person name="Ettema T.J."/>
        </authorList>
    </citation>
    <scope>NUCLEOTIDE SEQUENCE</scope>
</reference>
<dbReference type="Gene3D" id="2.40.50.140">
    <property type="entry name" value="Nucleic acid-binding proteins"/>
    <property type="match status" value="1"/>
</dbReference>
<organism evidence="2">
    <name type="scientific">marine sediment metagenome</name>
    <dbReference type="NCBI Taxonomy" id="412755"/>
    <lineage>
        <taxon>unclassified sequences</taxon>
        <taxon>metagenomes</taxon>
        <taxon>ecological metagenomes</taxon>
    </lineage>
</organism>
<accession>A0A0F9Q8Q1</accession>
<keyword evidence="1" id="KW-1133">Transmembrane helix</keyword>
<comment type="caution">
    <text evidence="2">The sequence shown here is derived from an EMBL/GenBank/DDBJ whole genome shotgun (WGS) entry which is preliminary data.</text>
</comment>
<dbReference type="EMBL" id="LAZR01004328">
    <property type="protein sequence ID" value="KKN09601.1"/>
    <property type="molecule type" value="Genomic_DNA"/>
</dbReference>
<sequence length="193" mass="21683">MFAKIVLNKETFFWFFALSGSITLFIQLILNLFGLSDHHDIGDTDIDTGEIDTSNFKWLSKQALSGFFMMFGWIGLSCLKEFEFNVLLSLAIAFIAGVLAMFVSGFIFKMARKLHSSGTVFKIEDAIGLEAMIYQRILKKDKGKILISLNNLTREIDAIALNEEEIPSFTKVKIINKVDENTVSVVPIKIGDL</sequence>
<feature type="transmembrane region" description="Helical" evidence="1">
    <location>
        <begin position="86"/>
        <end position="108"/>
    </location>
</feature>
<keyword evidence="1" id="KW-0812">Transmembrane</keyword>
<feature type="transmembrane region" description="Helical" evidence="1">
    <location>
        <begin position="62"/>
        <end position="79"/>
    </location>
</feature>
<evidence type="ECO:0000313" key="2">
    <source>
        <dbReference type="EMBL" id="KKN09601.1"/>
    </source>
</evidence>